<keyword evidence="1" id="KW-1185">Reference proteome</keyword>
<accession>A0AC58SUH4</accession>
<reference evidence="1" key="1">
    <citation type="journal article" date="2014" name="Nat. Commun.">
        <title>The tobacco genome sequence and its comparison with those of tomato and potato.</title>
        <authorList>
            <person name="Sierro N."/>
            <person name="Battey J.N."/>
            <person name="Ouadi S."/>
            <person name="Bakaher N."/>
            <person name="Bovet L."/>
            <person name="Willig A."/>
            <person name="Goepfert S."/>
            <person name="Peitsch M.C."/>
            <person name="Ivanov N.V."/>
        </authorList>
    </citation>
    <scope>NUCLEOTIDE SEQUENCE [LARGE SCALE GENOMIC DNA]</scope>
</reference>
<name>A0AC58SUH4_TOBAC</name>
<dbReference type="RefSeq" id="XP_075088610.1">
    <property type="nucleotide sequence ID" value="XM_075232509.1"/>
</dbReference>
<evidence type="ECO:0000313" key="2">
    <source>
        <dbReference type="RefSeq" id="XP_075088610.1"/>
    </source>
</evidence>
<proteinExistence type="predicted"/>
<dbReference type="Proteomes" id="UP000790787">
    <property type="component" value="Chromosome 16"/>
</dbReference>
<organism evidence="1 2">
    <name type="scientific">Nicotiana tabacum</name>
    <name type="common">Common tobacco</name>
    <dbReference type="NCBI Taxonomy" id="4097"/>
    <lineage>
        <taxon>Eukaryota</taxon>
        <taxon>Viridiplantae</taxon>
        <taxon>Streptophyta</taxon>
        <taxon>Embryophyta</taxon>
        <taxon>Tracheophyta</taxon>
        <taxon>Spermatophyta</taxon>
        <taxon>Magnoliopsida</taxon>
        <taxon>eudicotyledons</taxon>
        <taxon>Gunneridae</taxon>
        <taxon>Pentapetalae</taxon>
        <taxon>asterids</taxon>
        <taxon>lamiids</taxon>
        <taxon>Solanales</taxon>
        <taxon>Solanaceae</taxon>
        <taxon>Nicotianoideae</taxon>
        <taxon>Nicotianeae</taxon>
        <taxon>Nicotiana</taxon>
    </lineage>
</organism>
<gene>
    <name evidence="2" type="primary">LOC142170617</name>
</gene>
<reference evidence="2" key="2">
    <citation type="submission" date="2025-08" db="UniProtKB">
        <authorList>
            <consortium name="RefSeq"/>
        </authorList>
    </citation>
    <scope>IDENTIFICATION</scope>
    <source>
        <tissue evidence="2">Leaf</tissue>
    </source>
</reference>
<protein>
    <submittedName>
        <fullName evidence="2">Uncharacterized protein LOC142170617</fullName>
    </submittedName>
</protein>
<evidence type="ECO:0000313" key="1">
    <source>
        <dbReference type="Proteomes" id="UP000790787"/>
    </source>
</evidence>
<sequence>MTELVGSHVASNQKLEMQMRDLSREQNPKKKETLSSDTIANPKGSGSGPTSHIMVITTRSGKVLQGESEQMIEVEESEQEFEAQVEEQIIVDTKEVRQELKVQEVNREKVREKVKETPKTLLPIPRPPSPFPQRLARKVDDSNLEKFYDILKQLSVNIPFVEAFQDMPGFVKYLKDLITKKRTTKNEVQVGLGMSRPTSIRLQMADRSIKRPVGFVDDVLVKVGEFHLHADFVILDCVVDKEIPIILGKPFLAIGRALMDSERNEIKFRVNDEEVTFQASKGMKLSHEYEIISVIDVVDEVEDAFGMKMEEQCLDEALVTIFVNFDGEDMEGYMESVNALEGLGSYIYAMKKLSLDLENIATPPSKPSIIEPPQLEFKLLPPHLRYKFLGSNDTLPVIVSSLLNDVQVEKLLNVLKEHRQAIGWTIADIRRIPAGICKHKIQLENESKPSVEHQRRLNPSMQEVVKKEIIKWLDAEVVYPIVDSSWVSPVQCVPKKGGMTMIENDKNELIPTRTVTGWRVCMDYRKLNSAMYKDHFPIPFIDQMLDWLAPDAIWAMQYSGYFPKVYDVNILRYGGGFLIAIGEVLGQRHNKVLHPVYYAIKTLNGAQINYTVIDQELLAIIYAFEKFRAYLLGSKVIVYTDHAALCYLMEKNDAKPRLIRWVLLLQKFDFEIKDRKGTENQVADHLSRRKEVGRPKEDLEINDAFPDEHILALSNSFSPWYTVITNFLVSDLVPEGLEAYQKKTFLRECRHYYWEEPFLFCNCAENIIRRCVQKMR</sequence>